<proteinExistence type="predicted"/>
<keyword evidence="1 2" id="KW-0238">DNA-binding</keyword>
<dbReference type="GO" id="GO:0006264">
    <property type="term" value="P:mitochondrial DNA replication"/>
    <property type="evidence" value="ECO:0007669"/>
    <property type="project" value="TreeGrafter"/>
</dbReference>
<dbReference type="PANTHER" id="PTHR10302:SF0">
    <property type="entry name" value="SINGLE-STRANDED DNA-BINDING PROTEIN, MITOCHONDRIAL"/>
    <property type="match status" value="1"/>
</dbReference>
<dbReference type="AlphaFoldDB" id="A0A644UHF8"/>
<dbReference type="Gene3D" id="2.40.50.140">
    <property type="entry name" value="Nucleic acid-binding proteins"/>
    <property type="match status" value="1"/>
</dbReference>
<dbReference type="SUPFAM" id="SSF50249">
    <property type="entry name" value="Nucleic acid-binding proteins"/>
    <property type="match status" value="1"/>
</dbReference>
<sequence length="114" mass="12810">MEKSINRVELRGHVGFDPRISSLEDGLQVMRLSLATNEAYKNRKGEWQEETVWHNIVAWAGKSMPDFGSIRKGSTISVTGRIKPVNYQTKAGVERQTYEIVASSIKHHLPGSSE</sequence>
<dbReference type="CDD" id="cd04496">
    <property type="entry name" value="SSB_OBF"/>
    <property type="match status" value="1"/>
</dbReference>
<protein>
    <submittedName>
        <fullName evidence="2">Single-stranded DNA-binding protein</fullName>
    </submittedName>
</protein>
<comment type="caution">
    <text evidence="2">The sequence shown here is derived from an EMBL/GenBank/DDBJ whole genome shotgun (WGS) entry which is preliminary data.</text>
</comment>
<gene>
    <name evidence="2" type="primary">ssb_12</name>
    <name evidence="2" type="ORF">SDC9_24174</name>
</gene>
<dbReference type="NCBIfam" id="TIGR00621">
    <property type="entry name" value="ssb"/>
    <property type="match status" value="1"/>
</dbReference>
<dbReference type="EMBL" id="VSSQ01000115">
    <property type="protein sequence ID" value="MPL78310.1"/>
    <property type="molecule type" value="Genomic_DNA"/>
</dbReference>
<dbReference type="InterPro" id="IPR012340">
    <property type="entry name" value="NA-bd_OB-fold"/>
</dbReference>
<dbReference type="GO" id="GO:0003697">
    <property type="term" value="F:single-stranded DNA binding"/>
    <property type="evidence" value="ECO:0007669"/>
    <property type="project" value="InterPro"/>
</dbReference>
<accession>A0A644UHF8</accession>
<dbReference type="PROSITE" id="PS50935">
    <property type="entry name" value="SSB"/>
    <property type="match status" value="1"/>
</dbReference>
<dbReference type="Pfam" id="PF00436">
    <property type="entry name" value="SSB"/>
    <property type="match status" value="1"/>
</dbReference>
<evidence type="ECO:0000313" key="2">
    <source>
        <dbReference type="EMBL" id="MPL78310.1"/>
    </source>
</evidence>
<reference evidence="2" key="1">
    <citation type="submission" date="2019-08" db="EMBL/GenBank/DDBJ databases">
        <authorList>
            <person name="Kucharzyk K."/>
            <person name="Murdoch R.W."/>
            <person name="Higgins S."/>
            <person name="Loffler F."/>
        </authorList>
    </citation>
    <scope>NUCLEOTIDE SEQUENCE</scope>
</reference>
<evidence type="ECO:0000256" key="1">
    <source>
        <dbReference type="ARBA" id="ARBA00023125"/>
    </source>
</evidence>
<dbReference type="PIRSF" id="PIRSF002070">
    <property type="entry name" value="SSB"/>
    <property type="match status" value="1"/>
</dbReference>
<organism evidence="2">
    <name type="scientific">bioreactor metagenome</name>
    <dbReference type="NCBI Taxonomy" id="1076179"/>
    <lineage>
        <taxon>unclassified sequences</taxon>
        <taxon>metagenomes</taxon>
        <taxon>ecological metagenomes</taxon>
    </lineage>
</organism>
<dbReference type="InterPro" id="IPR011344">
    <property type="entry name" value="ssDNA-bd"/>
</dbReference>
<dbReference type="GO" id="GO:0042645">
    <property type="term" value="C:mitochondrial nucleoid"/>
    <property type="evidence" value="ECO:0007669"/>
    <property type="project" value="TreeGrafter"/>
</dbReference>
<dbReference type="InterPro" id="IPR000424">
    <property type="entry name" value="Primosome_PriB/ssb"/>
</dbReference>
<name>A0A644UHF8_9ZZZZ</name>
<dbReference type="PANTHER" id="PTHR10302">
    <property type="entry name" value="SINGLE-STRANDED DNA-BINDING PROTEIN"/>
    <property type="match status" value="1"/>
</dbReference>